<keyword evidence="2" id="KW-1185">Reference proteome</keyword>
<reference evidence="1" key="1">
    <citation type="submission" date="2020-03" db="EMBL/GenBank/DDBJ databases">
        <title>Castanea mollissima Vanexum genome sequencing.</title>
        <authorList>
            <person name="Staton M."/>
        </authorList>
    </citation>
    <scope>NUCLEOTIDE SEQUENCE</scope>
    <source>
        <tissue evidence="1">Leaf</tissue>
    </source>
</reference>
<dbReference type="EMBL" id="JRKL02000748">
    <property type="protein sequence ID" value="KAF3968608.1"/>
    <property type="molecule type" value="Genomic_DNA"/>
</dbReference>
<dbReference type="OrthoDB" id="1483698at2759"/>
<dbReference type="AlphaFoldDB" id="A0A8J4VQ60"/>
<name>A0A8J4VQ60_9ROSI</name>
<protein>
    <submittedName>
        <fullName evidence="1">Uncharacterized protein</fullName>
    </submittedName>
</protein>
<proteinExistence type="predicted"/>
<evidence type="ECO:0000313" key="1">
    <source>
        <dbReference type="EMBL" id="KAF3968608.1"/>
    </source>
</evidence>
<organism evidence="1 2">
    <name type="scientific">Castanea mollissima</name>
    <name type="common">Chinese chestnut</name>
    <dbReference type="NCBI Taxonomy" id="60419"/>
    <lineage>
        <taxon>Eukaryota</taxon>
        <taxon>Viridiplantae</taxon>
        <taxon>Streptophyta</taxon>
        <taxon>Embryophyta</taxon>
        <taxon>Tracheophyta</taxon>
        <taxon>Spermatophyta</taxon>
        <taxon>Magnoliopsida</taxon>
        <taxon>eudicotyledons</taxon>
        <taxon>Gunneridae</taxon>
        <taxon>Pentapetalae</taxon>
        <taxon>rosids</taxon>
        <taxon>fabids</taxon>
        <taxon>Fagales</taxon>
        <taxon>Fagaceae</taxon>
        <taxon>Castanea</taxon>
    </lineage>
</organism>
<comment type="caution">
    <text evidence="1">The sequence shown here is derived from an EMBL/GenBank/DDBJ whole genome shotgun (WGS) entry which is preliminary data.</text>
</comment>
<sequence length="216" mass="23569">MYGYVLTAPTIPTPISQGGISSELRGNCLGLGGGAILHPFTINSHQQQHIKPTVIVPSGRKCSVLGSNNTLYHIAGRRLCASGRNDLASRFDLTNTKKSRQEFLPPMPNGVSHECLLDGEIDSPPRLAHLAGDDFCLFWGSPCQHYEPGVPLDSVTSRRHCLKFRISKLHPKQGSTFRLDASILSCQSNVVPGVKLFLDSYVGDGHLDLGYNYLEV</sequence>
<dbReference type="Proteomes" id="UP000737018">
    <property type="component" value="Unassembled WGS sequence"/>
</dbReference>
<accession>A0A8J4VQ60</accession>
<evidence type="ECO:0000313" key="2">
    <source>
        <dbReference type="Proteomes" id="UP000737018"/>
    </source>
</evidence>
<gene>
    <name evidence="1" type="ORF">CMV_007519</name>
</gene>